<evidence type="ECO:0008006" key="2">
    <source>
        <dbReference type="Google" id="ProtNLM"/>
    </source>
</evidence>
<name>A0A7S2WXV6_9CHLO</name>
<organism evidence="1">
    <name type="scientific">Chloropicon primus</name>
    <dbReference type="NCBI Taxonomy" id="1764295"/>
    <lineage>
        <taxon>Eukaryota</taxon>
        <taxon>Viridiplantae</taxon>
        <taxon>Chlorophyta</taxon>
        <taxon>Chloropicophyceae</taxon>
        <taxon>Chloropicales</taxon>
        <taxon>Chloropicaceae</taxon>
        <taxon>Chloropicon</taxon>
    </lineage>
</organism>
<gene>
    <name evidence="1" type="ORF">CPRI1469_LOCUS3062</name>
</gene>
<dbReference type="AlphaFoldDB" id="A0A7S2WXV6"/>
<accession>A0A7S2WXV6</accession>
<sequence length="169" mass="19649">MAVTGGASKKQRTERRDALEVLPGSAWVLVLKKLDDYDHLGFGLTCRTFLEAVTKATSPEEKKKARLRTDLSQEKLFDQVPSFTLGWYQRMFQSFKRKKSRRFERKKGARFNFVPLYGHSNYLYLSDYTYDVELMYLAAFQGSKKVMKWLVSQGIPLGIILRGLPHEER</sequence>
<evidence type="ECO:0000313" key="1">
    <source>
        <dbReference type="EMBL" id="CAD9714210.1"/>
    </source>
</evidence>
<reference evidence="1" key="1">
    <citation type="submission" date="2021-01" db="EMBL/GenBank/DDBJ databases">
        <authorList>
            <person name="Corre E."/>
            <person name="Pelletier E."/>
            <person name="Niang G."/>
            <person name="Scheremetjew M."/>
            <person name="Finn R."/>
            <person name="Kale V."/>
            <person name="Holt S."/>
            <person name="Cochrane G."/>
            <person name="Meng A."/>
            <person name="Brown T."/>
            <person name="Cohen L."/>
        </authorList>
    </citation>
    <scope>NUCLEOTIDE SEQUENCE</scope>
    <source>
        <strain evidence="1">CCMP1205</strain>
    </source>
</reference>
<dbReference type="EMBL" id="HBHL01004740">
    <property type="protein sequence ID" value="CAD9714210.1"/>
    <property type="molecule type" value="Transcribed_RNA"/>
</dbReference>
<proteinExistence type="predicted"/>
<protein>
    <recommendedName>
        <fullName evidence="2">F-box domain-containing protein</fullName>
    </recommendedName>
</protein>